<evidence type="ECO:0000256" key="2">
    <source>
        <dbReference type="HAMAP-Rule" id="MF_02235"/>
    </source>
</evidence>
<dbReference type="SUPFAM" id="SSF53671">
    <property type="entry name" value="Aspartate/ornithine carbamoyltransferase"/>
    <property type="match status" value="1"/>
</dbReference>
<dbReference type="Gene3D" id="3.40.50.1370">
    <property type="entry name" value="Aspartate/ornithine carbamoyltransferase"/>
    <property type="match status" value="2"/>
</dbReference>
<dbReference type="Pfam" id="PF00185">
    <property type="entry name" value="OTCace"/>
    <property type="match status" value="1"/>
</dbReference>
<comment type="caution">
    <text evidence="5">The sequence shown here is derived from an EMBL/GenBank/DDBJ whole genome shotgun (WGS) entry which is preliminary data.</text>
</comment>
<dbReference type="Proteomes" id="UP000184233">
    <property type="component" value="Unassembled WGS sequence"/>
</dbReference>
<dbReference type="InterPro" id="IPR006130">
    <property type="entry name" value="Asp/Orn_carbamoylTrfase"/>
</dbReference>
<comment type="catalytic activity">
    <reaction evidence="2">
        <text>N(2)-succinyl-L-ornithine + carbamoyl phosphate = N(2)-succinyl-L-citrulline + phosphate + H(+)</text>
        <dbReference type="Rhea" id="RHEA:25884"/>
        <dbReference type="ChEBI" id="CHEBI:15378"/>
        <dbReference type="ChEBI" id="CHEBI:43474"/>
        <dbReference type="ChEBI" id="CHEBI:58228"/>
        <dbReference type="ChEBI" id="CHEBI:58514"/>
        <dbReference type="ChEBI" id="CHEBI:58862"/>
        <dbReference type="EC" id="2.1.3.11"/>
    </reaction>
</comment>
<dbReference type="PANTHER" id="PTHR45753:SF3">
    <property type="entry name" value="ORNITHINE TRANSCARBAMYLASE, MITOCHONDRIAL"/>
    <property type="match status" value="1"/>
</dbReference>
<name>A0A1M3KWA3_9BACT</name>
<organism evidence="5 6">
    <name type="scientific">Candidatus Kapaibacterium thiocyanatum</name>
    <dbReference type="NCBI Taxonomy" id="1895771"/>
    <lineage>
        <taxon>Bacteria</taxon>
        <taxon>Pseudomonadati</taxon>
        <taxon>Candidatus Kapaibacteriota</taxon>
        <taxon>Candidatus Kapaibacteriia</taxon>
        <taxon>Candidatus Kapaibacteriales</taxon>
        <taxon>Candidatus Kapaibacteriaceae</taxon>
        <taxon>Candidatus Kapaibacterium</taxon>
    </lineage>
</organism>
<dbReference type="InterPro" id="IPR036901">
    <property type="entry name" value="Asp/Orn_carbamoylTrfase_sf"/>
</dbReference>
<accession>A0A1M3KWA3</accession>
<comment type="pathway">
    <text evidence="2">Amino-acid biosynthesis; L-arginine biosynthesis.</text>
</comment>
<dbReference type="UniPathway" id="UPA00068"/>
<comment type="subunit">
    <text evidence="2">Homotrimer.</text>
</comment>
<dbReference type="PANTHER" id="PTHR45753">
    <property type="entry name" value="ORNITHINE CARBAMOYLTRANSFERASE, MITOCHONDRIAL"/>
    <property type="match status" value="1"/>
</dbReference>
<dbReference type="EMBL" id="MKVH01000024">
    <property type="protein sequence ID" value="OJX56716.1"/>
    <property type="molecule type" value="Genomic_DNA"/>
</dbReference>
<evidence type="ECO:0000259" key="4">
    <source>
        <dbReference type="Pfam" id="PF02729"/>
    </source>
</evidence>
<evidence type="ECO:0000313" key="6">
    <source>
        <dbReference type="Proteomes" id="UP000184233"/>
    </source>
</evidence>
<feature type="domain" description="Aspartate/ornithine carbamoyltransferase Asp/Orn-binding" evidence="3">
    <location>
        <begin position="187"/>
        <end position="313"/>
    </location>
</feature>
<evidence type="ECO:0000313" key="5">
    <source>
        <dbReference type="EMBL" id="OJX56716.1"/>
    </source>
</evidence>
<gene>
    <name evidence="2" type="primary">argF'</name>
    <name evidence="5" type="ORF">BGO89_09255</name>
</gene>
<feature type="binding site" description="in other chain" evidence="2">
    <location>
        <begin position="150"/>
        <end position="153"/>
    </location>
    <ligand>
        <name>carbamoyl phosphate</name>
        <dbReference type="ChEBI" id="CHEBI:58228"/>
        <note>ligand shared between two neighboring subunits</note>
    </ligand>
</feature>
<dbReference type="STRING" id="1895771.BGO89_09255"/>
<feature type="binding site" evidence="2">
    <location>
        <position position="279"/>
    </location>
    <ligand>
        <name>N(2)-succinyl-L-ornithine</name>
        <dbReference type="ChEBI" id="CHEBI:58514"/>
    </ligand>
</feature>
<proteinExistence type="inferred from homology"/>
<feature type="binding site" description="in other chain" evidence="2">
    <location>
        <position position="303"/>
    </location>
    <ligand>
        <name>carbamoyl phosphate</name>
        <dbReference type="ChEBI" id="CHEBI:58228"/>
        <note>ligand shared between two neighboring subunits</note>
    </ligand>
</feature>
<dbReference type="Pfam" id="PF02729">
    <property type="entry name" value="OTCace_N"/>
    <property type="match status" value="1"/>
</dbReference>
<dbReference type="EC" id="2.1.3.11" evidence="2"/>
<dbReference type="GO" id="GO:0016597">
    <property type="term" value="F:amino acid binding"/>
    <property type="evidence" value="ECO:0007669"/>
    <property type="project" value="InterPro"/>
</dbReference>
<feature type="binding site" description="in other chain" evidence="2">
    <location>
        <begin position="275"/>
        <end position="276"/>
    </location>
    <ligand>
        <name>carbamoyl phosphate</name>
        <dbReference type="ChEBI" id="CHEBI:58228"/>
        <note>ligand shared between two neighboring subunits</note>
    </ligand>
</feature>
<feature type="domain" description="Aspartate/ornithine carbamoyltransferase carbamoyl-P binding" evidence="4">
    <location>
        <begin position="15"/>
        <end position="162"/>
    </location>
</feature>
<keyword evidence="2" id="KW-0055">Arginine biosynthesis</keyword>
<dbReference type="GO" id="GO:0004585">
    <property type="term" value="F:ornithine carbamoyltransferase activity"/>
    <property type="evidence" value="ECO:0007669"/>
    <property type="project" value="InterPro"/>
</dbReference>
<protein>
    <recommendedName>
        <fullName evidence="2">N-succinylornithine carbamoyltransferase</fullName>
        <ecNumber evidence="2">2.1.3.11</ecNumber>
    </recommendedName>
    <alternativeName>
        <fullName evidence="2">N-succinyl-L-ornithine transcarbamylase</fullName>
        <shortName evidence="2">SOTCase</shortName>
    </alternativeName>
</protein>
<keyword evidence="1 2" id="KW-0808">Transferase</keyword>
<feature type="binding site" description="in other chain" evidence="2">
    <location>
        <position position="113"/>
    </location>
    <ligand>
        <name>carbamoyl phosphate</name>
        <dbReference type="ChEBI" id="CHEBI:58228"/>
        <note>ligand shared between two neighboring subunits</note>
    </ligand>
</feature>
<evidence type="ECO:0000256" key="1">
    <source>
        <dbReference type="ARBA" id="ARBA00022679"/>
    </source>
</evidence>
<dbReference type="AlphaFoldDB" id="A0A1M3KWA3"/>
<dbReference type="PRINTS" id="PR00100">
    <property type="entry name" value="AOTCASE"/>
</dbReference>
<comment type="function">
    <text evidence="2">Catalyzes the transfer of the carbamoyl group from carbamoyl phosphate to the delta-amino group of N(2)-succinyl-L-ornithine to produce N(2)-succinyl-L-citrulline. Is essential for arginine biosynthesis.</text>
</comment>
<feature type="binding site" description="in other chain" evidence="2">
    <location>
        <begin position="50"/>
        <end position="53"/>
    </location>
    <ligand>
        <name>carbamoyl phosphate</name>
        <dbReference type="ChEBI" id="CHEBI:58228"/>
        <note>ligand shared between two neighboring subunits</note>
    </ligand>
</feature>
<comment type="similarity">
    <text evidence="2">Belongs to the aspartate/ornithine carbamoyltransferase superfamily. SOTCase family.</text>
</comment>
<sequence>MKRFTSVHDVLAGPGLDTVLRDALELKRSSWMHETLGRRRTLGLLFMNPSLRTRMSTQKAGTLLGMDVMVLNAGSDSWTLETRDGVVMDGTATEHIKEAAGVMGQYCDVLGIRTFAGLKDRNEDYNEEVMESFIRYAGVPVVSLESATRHPLQSFADLITIETLKRTARPKVVLTWAPHPKALPQAVANSFVEWMSAADVDLVVTHPEGYDLAPDFMRGVTMMHDQDAAFEGADFIYAKNWSNYGQYGAITSMDPSWTVTVDKMKRTNDARFLHCLPVRRNMIVTDEVLDGPWSAVLEQAGNRVVSAQTILMHMVKELQA</sequence>
<dbReference type="InterPro" id="IPR006132">
    <property type="entry name" value="Asp/Orn_carbamoyltranf_P-bd"/>
</dbReference>
<keyword evidence="2" id="KW-0028">Amino-acid biosynthesis</keyword>
<dbReference type="HAMAP" id="MF_02235">
    <property type="entry name" value="SOTCase"/>
    <property type="match status" value="1"/>
</dbReference>
<dbReference type="InterPro" id="IPR043696">
    <property type="entry name" value="ArgF'-like"/>
</dbReference>
<feature type="binding site" evidence="2">
    <location>
        <position position="179"/>
    </location>
    <ligand>
        <name>N(2)-succinyl-L-ornithine</name>
        <dbReference type="ChEBI" id="CHEBI:58514"/>
    </ligand>
</feature>
<dbReference type="NCBIfam" id="NF003384">
    <property type="entry name" value="PRK04523.1"/>
    <property type="match status" value="1"/>
</dbReference>
<reference evidence="5 6" key="1">
    <citation type="submission" date="2016-09" db="EMBL/GenBank/DDBJ databases">
        <title>Genome-resolved meta-omics ties microbial dynamics to process performance in biotechnology for thiocyanate degradation.</title>
        <authorList>
            <person name="Kantor R.S."/>
            <person name="Huddy R.J."/>
            <person name="Iyer R."/>
            <person name="Thomas B.C."/>
            <person name="Brown C.T."/>
            <person name="Anantharaman K."/>
            <person name="Tringe S."/>
            <person name="Hettich R.L."/>
            <person name="Harrison S.T."/>
            <person name="Banfield J.F."/>
        </authorList>
    </citation>
    <scope>NUCLEOTIDE SEQUENCE [LARGE SCALE GENOMIC DNA]</scope>
    <source>
        <strain evidence="5">59-99</strain>
    </source>
</reference>
<dbReference type="GO" id="GO:0019240">
    <property type="term" value="P:citrulline biosynthetic process"/>
    <property type="evidence" value="ECO:0007669"/>
    <property type="project" value="TreeGrafter"/>
</dbReference>
<feature type="binding site" evidence="2">
    <location>
        <position position="239"/>
    </location>
    <ligand>
        <name>N(2)-succinyl-L-ornithine</name>
        <dbReference type="ChEBI" id="CHEBI:58514"/>
    </ligand>
</feature>
<evidence type="ECO:0000259" key="3">
    <source>
        <dbReference type="Pfam" id="PF00185"/>
    </source>
</evidence>
<dbReference type="InterPro" id="IPR006131">
    <property type="entry name" value="Asp_carbamoyltransf_Asp/Orn-bd"/>
</dbReference>
<dbReference type="GO" id="GO:0042450">
    <property type="term" value="P:L-arginine biosynthetic process via ornithine"/>
    <property type="evidence" value="ECO:0007669"/>
    <property type="project" value="TreeGrafter"/>
</dbReference>
<feature type="binding site" evidence="2">
    <location>
        <position position="78"/>
    </location>
    <ligand>
        <name>carbamoyl phosphate</name>
        <dbReference type="ChEBI" id="CHEBI:58228"/>
        <note>ligand shared between two neighboring subunits</note>
    </ligand>
</feature>
<feature type="binding site" evidence="2">
    <location>
        <position position="145"/>
    </location>
    <ligand>
        <name>N(2)-succinyl-L-ornithine</name>
        <dbReference type="ChEBI" id="CHEBI:58514"/>
    </ligand>
</feature>